<dbReference type="Proteomes" id="UP001339883">
    <property type="component" value="Unassembled WGS sequence"/>
</dbReference>
<dbReference type="InterPro" id="IPR041479">
    <property type="entry name" value="TetR_CgmR_C"/>
</dbReference>
<evidence type="ECO:0000256" key="1">
    <source>
        <dbReference type="ARBA" id="ARBA00023125"/>
    </source>
</evidence>
<dbReference type="PROSITE" id="PS01081">
    <property type="entry name" value="HTH_TETR_1"/>
    <property type="match status" value="1"/>
</dbReference>
<dbReference type="Pfam" id="PF17937">
    <property type="entry name" value="TetR_C_28"/>
    <property type="match status" value="1"/>
</dbReference>
<dbReference type="InterPro" id="IPR036271">
    <property type="entry name" value="Tet_transcr_reg_TetR-rel_C_sf"/>
</dbReference>
<keyword evidence="1 2" id="KW-0238">DNA-binding</keyword>
<dbReference type="InterPro" id="IPR023772">
    <property type="entry name" value="DNA-bd_HTH_TetR-type_CS"/>
</dbReference>
<feature type="DNA-binding region" description="H-T-H motif" evidence="2">
    <location>
        <begin position="35"/>
        <end position="54"/>
    </location>
</feature>
<sequence length="188" mass="21615">MKEIQQPKKQPEIIRKRIIEQTIILASEKGISGISLQSVANGVGVTKGGIYHHFANKDILIEEMIHEIIRHLNRKVEEIISNDDTEYGKFTRAYIHITFMEEIDGLVSPWSALSMTMITDKKFNSIFGKWLKSKLDFYQSTDDSAELGIIRLANEGLWLQSVTEIVDLTQTVKCKQDLIRRTYKNNCK</sequence>
<dbReference type="Gene3D" id="1.10.357.10">
    <property type="entry name" value="Tetracycline Repressor, domain 2"/>
    <property type="match status" value="1"/>
</dbReference>
<feature type="domain" description="HTH tetR-type" evidence="3">
    <location>
        <begin position="12"/>
        <end position="72"/>
    </location>
</feature>
<organism evidence="4 5">
    <name type="scientific">Acinetobacter pollinis</name>
    <dbReference type="NCBI Taxonomy" id="2605270"/>
    <lineage>
        <taxon>Bacteria</taxon>
        <taxon>Pseudomonadati</taxon>
        <taxon>Pseudomonadota</taxon>
        <taxon>Gammaproteobacteria</taxon>
        <taxon>Moraxellales</taxon>
        <taxon>Moraxellaceae</taxon>
        <taxon>Acinetobacter</taxon>
    </lineage>
</organism>
<keyword evidence="5" id="KW-1185">Reference proteome</keyword>
<dbReference type="EMBL" id="VTDN01000020">
    <property type="protein sequence ID" value="MEB5477901.1"/>
    <property type="molecule type" value="Genomic_DNA"/>
</dbReference>
<dbReference type="InterPro" id="IPR050624">
    <property type="entry name" value="HTH-type_Tx_Regulator"/>
</dbReference>
<evidence type="ECO:0000313" key="5">
    <source>
        <dbReference type="Proteomes" id="UP001339883"/>
    </source>
</evidence>
<comment type="caution">
    <text evidence="4">The sequence shown here is derived from an EMBL/GenBank/DDBJ whole genome shotgun (WGS) entry which is preliminary data.</text>
</comment>
<dbReference type="PANTHER" id="PTHR43479:SF11">
    <property type="entry name" value="ACREF_ENVCD OPERON REPRESSOR-RELATED"/>
    <property type="match status" value="1"/>
</dbReference>
<dbReference type="InterPro" id="IPR001647">
    <property type="entry name" value="HTH_TetR"/>
</dbReference>
<dbReference type="Pfam" id="PF00440">
    <property type="entry name" value="TetR_N"/>
    <property type="match status" value="1"/>
</dbReference>
<reference evidence="4 5" key="1">
    <citation type="submission" date="2019-08" db="EMBL/GenBank/DDBJ databases">
        <title>Five species of Acinetobacter isolated from floral nectar and animal pollinators.</title>
        <authorList>
            <person name="Hendry T.A."/>
        </authorList>
    </citation>
    <scope>NUCLEOTIDE SEQUENCE [LARGE SCALE GENOMIC DNA]</scope>
    <source>
        <strain evidence="4 5">MD18.27</strain>
    </source>
</reference>
<evidence type="ECO:0000313" key="4">
    <source>
        <dbReference type="EMBL" id="MEB5477901.1"/>
    </source>
</evidence>
<dbReference type="PRINTS" id="PR00455">
    <property type="entry name" value="HTHTETR"/>
</dbReference>
<dbReference type="InterPro" id="IPR009057">
    <property type="entry name" value="Homeodomain-like_sf"/>
</dbReference>
<name>A0ABU6DVL6_9GAMM</name>
<proteinExistence type="predicted"/>
<dbReference type="PANTHER" id="PTHR43479">
    <property type="entry name" value="ACREF/ENVCD OPERON REPRESSOR-RELATED"/>
    <property type="match status" value="1"/>
</dbReference>
<dbReference type="SUPFAM" id="SSF46689">
    <property type="entry name" value="Homeodomain-like"/>
    <property type="match status" value="1"/>
</dbReference>
<evidence type="ECO:0000259" key="3">
    <source>
        <dbReference type="PROSITE" id="PS50977"/>
    </source>
</evidence>
<evidence type="ECO:0000256" key="2">
    <source>
        <dbReference type="PROSITE-ProRule" id="PRU00335"/>
    </source>
</evidence>
<gene>
    <name evidence="4" type="ORF">I2F25_12785</name>
</gene>
<accession>A0ABU6DVL6</accession>
<protein>
    <submittedName>
        <fullName evidence="4">TetR/AcrR family transcriptional regulator</fullName>
    </submittedName>
</protein>
<dbReference type="SUPFAM" id="SSF48498">
    <property type="entry name" value="Tetracyclin repressor-like, C-terminal domain"/>
    <property type="match status" value="1"/>
</dbReference>
<dbReference type="PROSITE" id="PS50977">
    <property type="entry name" value="HTH_TETR_2"/>
    <property type="match status" value="1"/>
</dbReference>